<evidence type="ECO:0000256" key="1">
    <source>
        <dbReference type="SAM" id="MobiDB-lite"/>
    </source>
</evidence>
<reference evidence="4" key="1">
    <citation type="submission" date="2009-02" db="EMBL/GenBank/DDBJ databases">
        <title>Annotation of Streptomyces viridochromogenes strain DSM 40736.</title>
        <authorList>
            <consortium name="The Broad Institute Genome Sequencing Platform"/>
            <consortium name="Broad Institute Microbial Sequencing Center"/>
            <person name="Fischbach M."/>
            <person name="Godfrey P."/>
            <person name="Ward D."/>
            <person name="Young S."/>
            <person name="Zeng Q."/>
            <person name="Koehrsen M."/>
            <person name="Alvarado L."/>
            <person name="Berlin A.M."/>
            <person name="Bochicchio J."/>
            <person name="Borenstein D."/>
            <person name="Chapman S.B."/>
            <person name="Chen Z."/>
            <person name="Engels R."/>
            <person name="Freedman E."/>
            <person name="Gellesch M."/>
            <person name="Goldberg J."/>
            <person name="Griggs A."/>
            <person name="Gujja S."/>
            <person name="Heilman E.R."/>
            <person name="Heiman D.I."/>
            <person name="Hepburn T.A."/>
            <person name="Howarth C."/>
            <person name="Jen D."/>
            <person name="Larson L."/>
            <person name="Lewis B."/>
            <person name="Mehta T."/>
            <person name="Park D."/>
            <person name="Pearson M."/>
            <person name="Richards J."/>
            <person name="Roberts A."/>
            <person name="Saif S."/>
            <person name="Shea T.D."/>
            <person name="Shenoy N."/>
            <person name="Sisk P."/>
            <person name="Stolte C."/>
            <person name="Sykes S.N."/>
            <person name="Thomson T."/>
            <person name="Walk T."/>
            <person name="White J."/>
            <person name="Yandava C."/>
            <person name="Straight P."/>
            <person name="Clardy J."/>
            <person name="Hung D."/>
            <person name="Kolter R."/>
            <person name="Mekalanos J."/>
            <person name="Walker S."/>
            <person name="Walsh C.T."/>
            <person name="Wieland-Brown L.C."/>
            <person name="Haas B."/>
            <person name="Nusbaum C."/>
            <person name="Birren B."/>
        </authorList>
    </citation>
    <scope>NUCLEOTIDE SEQUENCE [LARGE SCALE GENOMIC DNA]</scope>
    <source>
        <strain evidence="4">DSM 40736 / JCM 4977 / BCRC 1201 / Tue 494</strain>
    </source>
</reference>
<accession>D9XA27</accession>
<dbReference type="eggNOG" id="ENOG5033YH1">
    <property type="taxonomic scope" value="Bacteria"/>
</dbReference>
<protein>
    <submittedName>
        <fullName evidence="3">Lipoprotein</fullName>
    </submittedName>
</protein>
<dbReference type="AlphaFoldDB" id="D9XA27"/>
<gene>
    <name evidence="3" type="ORF">SSQG_06935</name>
</gene>
<dbReference type="HOGENOM" id="CLU_1509842_0_0_11"/>
<keyword evidence="4" id="KW-1185">Reference proteome</keyword>
<keyword evidence="2" id="KW-0732">Signal</keyword>
<sequence length="178" mass="18459">MRGICVATAVLLGAGALTSCVPAADAAVRSDFGFSVDPSTVNPGGKVILRVDRNACRGEAAVSSPVFDVVTIAPWQSWTTAVVDWNAEPGDVYDVEFVCERTSGTARLTISGRPPADHPGHHPGPQGRHPTKGVHAGEGGPSPASTSRRSDSAVCSSPVPLRRGVQLHTPLAPTRRPP</sequence>
<proteinExistence type="predicted"/>
<name>D9XA27_STRVT</name>
<evidence type="ECO:0000313" key="4">
    <source>
        <dbReference type="Proteomes" id="UP000004184"/>
    </source>
</evidence>
<feature type="chain" id="PRO_5003131989" evidence="2">
    <location>
        <begin position="24"/>
        <end position="178"/>
    </location>
</feature>
<organism evidence="3 4">
    <name type="scientific">Streptomyces viridochromogenes (strain DSM 40736 / JCM 4977 / BCRC 1201 / Tue 494)</name>
    <dbReference type="NCBI Taxonomy" id="591159"/>
    <lineage>
        <taxon>Bacteria</taxon>
        <taxon>Bacillati</taxon>
        <taxon>Actinomycetota</taxon>
        <taxon>Actinomycetes</taxon>
        <taxon>Kitasatosporales</taxon>
        <taxon>Streptomycetaceae</taxon>
        <taxon>Streptomyces</taxon>
    </lineage>
</organism>
<keyword evidence="3" id="KW-0449">Lipoprotein</keyword>
<dbReference type="Proteomes" id="UP000004184">
    <property type="component" value="Unassembled WGS sequence"/>
</dbReference>
<dbReference type="PROSITE" id="PS51257">
    <property type="entry name" value="PROKAR_LIPOPROTEIN"/>
    <property type="match status" value="1"/>
</dbReference>
<evidence type="ECO:0000313" key="3">
    <source>
        <dbReference type="EMBL" id="EFL36417.1"/>
    </source>
</evidence>
<dbReference type="EMBL" id="GG657757">
    <property type="protein sequence ID" value="EFL36417.1"/>
    <property type="molecule type" value="Genomic_DNA"/>
</dbReference>
<feature type="region of interest" description="Disordered" evidence="1">
    <location>
        <begin position="107"/>
        <end position="178"/>
    </location>
</feature>
<feature type="signal peptide" evidence="2">
    <location>
        <begin position="1"/>
        <end position="23"/>
    </location>
</feature>
<dbReference type="RefSeq" id="WP_003994559.1">
    <property type="nucleotide sequence ID" value="NZ_GG657757.1"/>
</dbReference>
<dbReference type="STRING" id="591159.SSQG_06935"/>
<evidence type="ECO:0000256" key="2">
    <source>
        <dbReference type="SAM" id="SignalP"/>
    </source>
</evidence>